<comment type="similarity">
    <text evidence="7">Belongs to the binding-protein-dependent transport system permease family.</text>
</comment>
<accession>A0ABV2I7R4</accession>
<sequence>MSRIILFRILRSLATLLIAVTIVFFFIRLSGDPAQALAPPDAPPEVVEAYRVKLGLDKPLPVQYANYVLGLFQGDFGYSIHTGKSSLTLFLERLPATLMLGGTALAIAVVFGILIGAVAALNRNSFIDRLVMGFSVFAFAMPNFFFGLVVILTGALVFGVFFGAAANGQISLFLLLPPAATLGLASMGAFARFTRSSLLETINQPFMMALEARGVPAARRLWRHAAPNAAIPIVTMLGLSLGSLVAGAVVTEQVFAWPGVGQLLVRSVATRDIAVVQFLVLAVTFSMTFANLAVDILYAFLDPRIRRAAS</sequence>
<evidence type="ECO:0000256" key="3">
    <source>
        <dbReference type="ARBA" id="ARBA00022475"/>
    </source>
</evidence>
<evidence type="ECO:0000256" key="7">
    <source>
        <dbReference type="RuleBase" id="RU363032"/>
    </source>
</evidence>
<gene>
    <name evidence="9" type="ORF">ABID12_000881</name>
</gene>
<feature type="transmembrane region" description="Helical" evidence="7">
    <location>
        <begin position="275"/>
        <end position="301"/>
    </location>
</feature>
<evidence type="ECO:0000256" key="5">
    <source>
        <dbReference type="ARBA" id="ARBA00022989"/>
    </source>
</evidence>
<evidence type="ECO:0000256" key="2">
    <source>
        <dbReference type="ARBA" id="ARBA00022448"/>
    </source>
</evidence>
<dbReference type="PROSITE" id="PS50928">
    <property type="entry name" value="ABC_TM1"/>
    <property type="match status" value="1"/>
</dbReference>
<dbReference type="RefSeq" id="WP_106303722.1">
    <property type="nucleotide sequence ID" value="NZ_JBEPLY010000002.1"/>
</dbReference>
<evidence type="ECO:0000256" key="1">
    <source>
        <dbReference type="ARBA" id="ARBA00004651"/>
    </source>
</evidence>
<dbReference type="Gene3D" id="1.10.3720.10">
    <property type="entry name" value="MetI-like"/>
    <property type="match status" value="1"/>
</dbReference>
<feature type="transmembrane region" description="Helical" evidence="7">
    <location>
        <begin position="98"/>
        <end position="121"/>
    </location>
</feature>
<evidence type="ECO:0000259" key="8">
    <source>
        <dbReference type="PROSITE" id="PS50928"/>
    </source>
</evidence>
<dbReference type="PANTHER" id="PTHR43163">
    <property type="entry name" value="DIPEPTIDE TRANSPORT SYSTEM PERMEASE PROTEIN DPPB-RELATED"/>
    <property type="match status" value="1"/>
</dbReference>
<evidence type="ECO:0000256" key="6">
    <source>
        <dbReference type="ARBA" id="ARBA00023136"/>
    </source>
</evidence>
<reference evidence="9 10" key="1">
    <citation type="submission" date="2024-06" db="EMBL/GenBank/DDBJ databases">
        <title>Genomic Encyclopedia of Type Strains, Phase IV (KMG-IV): sequencing the most valuable type-strain genomes for metagenomic binning, comparative biology and taxonomic classification.</title>
        <authorList>
            <person name="Goeker M."/>
        </authorList>
    </citation>
    <scope>NUCLEOTIDE SEQUENCE [LARGE SCALE GENOMIC DNA]</scope>
    <source>
        <strain evidence="9 10">DSM 28102</strain>
    </source>
</reference>
<feature type="domain" description="ABC transmembrane type-1" evidence="8">
    <location>
        <begin position="94"/>
        <end position="298"/>
    </location>
</feature>
<feature type="transmembrane region" description="Helical" evidence="7">
    <location>
        <begin position="133"/>
        <end position="164"/>
    </location>
</feature>
<dbReference type="InterPro" id="IPR035906">
    <property type="entry name" value="MetI-like_sf"/>
</dbReference>
<dbReference type="PANTHER" id="PTHR43163:SF6">
    <property type="entry name" value="DIPEPTIDE TRANSPORT SYSTEM PERMEASE PROTEIN DPPB-RELATED"/>
    <property type="match status" value="1"/>
</dbReference>
<proteinExistence type="inferred from homology"/>
<dbReference type="CDD" id="cd06261">
    <property type="entry name" value="TM_PBP2"/>
    <property type="match status" value="1"/>
</dbReference>
<feature type="transmembrane region" description="Helical" evidence="7">
    <location>
        <begin position="12"/>
        <end position="31"/>
    </location>
</feature>
<dbReference type="InterPro" id="IPR000515">
    <property type="entry name" value="MetI-like"/>
</dbReference>
<organism evidence="9 10">
    <name type="scientific">Martelella mangrovi</name>
    <dbReference type="NCBI Taxonomy" id="1397477"/>
    <lineage>
        <taxon>Bacteria</taxon>
        <taxon>Pseudomonadati</taxon>
        <taxon>Pseudomonadota</taxon>
        <taxon>Alphaproteobacteria</taxon>
        <taxon>Hyphomicrobiales</taxon>
        <taxon>Aurantimonadaceae</taxon>
        <taxon>Martelella</taxon>
    </lineage>
</organism>
<evidence type="ECO:0000313" key="9">
    <source>
        <dbReference type="EMBL" id="MET3598954.1"/>
    </source>
</evidence>
<dbReference type="SUPFAM" id="SSF161098">
    <property type="entry name" value="MetI-like"/>
    <property type="match status" value="1"/>
</dbReference>
<name>A0ABV2I7R4_9HYPH</name>
<dbReference type="Pfam" id="PF00528">
    <property type="entry name" value="BPD_transp_1"/>
    <property type="match status" value="1"/>
</dbReference>
<keyword evidence="2 7" id="KW-0813">Transport</keyword>
<comment type="subcellular location">
    <subcellularLocation>
        <location evidence="1 7">Cell membrane</location>
        <topology evidence="1 7">Multi-pass membrane protein</topology>
    </subcellularLocation>
</comment>
<dbReference type="Pfam" id="PF19300">
    <property type="entry name" value="BPD_transp_1_N"/>
    <property type="match status" value="1"/>
</dbReference>
<keyword evidence="5 7" id="KW-1133">Transmembrane helix</keyword>
<keyword evidence="4 7" id="KW-0812">Transmembrane</keyword>
<evidence type="ECO:0000256" key="4">
    <source>
        <dbReference type="ARBA" id="ARBA00022692"/>
    </source>
</evidence>
<dbReference type="InterPro" id="IPR045621">
    <property type="entry name" value="BPD_transp_1_N"/>
</dbReference>
<comment type="caution">
    <text evidence="9">The sequence shown here is derived from an EMBL/GenBank/DDBJ whole genome shotgun (WGS) entry which is preliminary data.</text>
</comment>
<feature type="transmembrane region" description="Helical" evidence="7">
    <location>
        <begin position="170"/>
        <end position="191"/>
    </location>
</feature>
<keyword evidence="6 7" id="KW-0472">Membrane</keyword>
<keyword evidence="10" id="KW-1185">Reference proteome</keyword>
<evidence type="ECO:0000313" key="10">
    <source>
        <dbReference type="Proteomes" id="UP001549164"/>
    </source>
</evidence>
<dbReference type="EMBL" id="JBEPLY010000002">
    <property type="protein sequence ID" value="MET3598954.1"/>
    <property type="molecule type" value="Genomic_DNA"/>
</dbReference>
<protein>
    <submittedName>
        <fullName evidence="9">Peptide/nickel transport system permease protein</fullName>
    </submittedName>
</protein>
<dbReference type="Proteomes" id="UP001549164">
    <property type="component" value="Unassembled WGS sequence"/>
</dbReference>
<feature type="transmembrane region" description="Helical" evidence="7">
    <location>
        <begin position="229"/>
        <end position="255"/>
    </location>
</feature>
<keyword evidence="3" id="KW-1003">Cell membrane</keyword>